<feature type="compositionally biased region" description="Basic and acidic residues" evidence="1">
    <location>
        <begin position="69"/>
        <end position="80"/>
    </location>
</feature>
<reference evidence="2 3" key="1">
    <citation type="journal article" date="2015" name="BMC Genomics">
        <title>Insights from the genome of Ophiocordyceps polyrhachis-furcata to pathogenicity and host specificity in insect fungi.</title>
        <authorList>
            <person name="Wichadakul D."/>
            <person name="Kobmoo N."/>
            <person name="Ingsriswang S."/>
            <person name="Tangphatsornruang S."/>
            <person name="Chantasingh D."/>
            <person name="Luangsa-ard J.J."/>
            <person name="Eurwilaichitr L."/>
        </authorList>
    </citation>
    <scope>NUCLEOTIDE SEQUENCE [LARGE SCALE GENOMIC DNA]</scope>
    <source>
        <strain evidence="2 3">BCC 54312</strain>
    </source>
</reference>
<evidence type="ECO:0000313" key="2">
    <source>
        <dbReference type="EMBL" id="RCI07685.1"/>
    </source>
</evidence>
<feature type="compositionally biased region" description="Basic and acidic residues" evidence="1">
    <location>
        <begin position="142"/>
        <end position="173"/>
    </location>
</feature>
<accession>A0A367KZT6</accession>
<feature type="compositionally biased region" description="Basic and acidic residues" evidence="1">
    <location>
        <begin position="229"/>
        <end position="247"/>
    </location>
</feature>
<organism evidence="2 3">
    <name type="scientific">Ophiocordyceps polyrhachis-furcata BCC 54312</name>
    <dbReference type="NCBI Taxonomy" id="1330021"/>
    <lineage>
        <taxon>Eukaryota</taxon>
        <taxon>Fungi</taxon>
        <taxon>Dikarya</taxon>
        <taxon>Ascomycota</taxon>
        <taxon>Pezizomycotina</taxon>
        <taxon>Sordariomycetes</taxon>
        <taxon>Hypocreomycetidae</taxon>
        <taxon>Hypocreales</taxon>
        <taxon>Ophiocordycipitaceae</taxon>
        <taxon>Ophiocordyceps</taxon>
    </lineage>
</organism>
<comment type="caution">
    <text evidence="2">The sequence shown here is derived from an EMBL/GenBank/DDBJ whole genome shotgun (WGS) entry which is preliminary data.</text>
</comment>
<feature type="region of interest" description="Disordered" evidence="1">
    <location>
        <begin position="30"/>
        <end position="103"/>
    </location>
</feature>
<dbReference type="OrthoDB" id="2402960at2759"/>
<evidence type="ECO:0000313" key="3">
    <source>
        <dbReference type="Proteomes" id="UP000253664"/>
    </source>
</evidence>
<dbReference type="Proteomes" id="UP000253664">
    <property type="component" value="Unassembled WGS sequence"/>
</dbReference>
<dbReference type="STRING" id="1330021.A0A367KZT6"/>
<proteinExistence type="predicted"/>
<feature type="compositionally biased region" description="Basic and acidic residues" evidence="1">
    <location>
        <begin position="187"/>
        <end position="203"/>
    </location>
</feature>
<keyword evidence="3" id="KW-1185">Reference proteome</keyword>
<evidence type="ECO:0000256" key="1">
    <source>
        <dbReference type="SAM" id="MobiDB-lite"/>
    </source>
</evidence>
<dbReference type="AlphaFoldDB" id="A0A367KZT6"/>
<feature type="compositionally biased region" description="Low complexity" evidence="1">
    <location>
        <begin position="269"/>
        <end position="281"/>
    </location>
</feature>
<feature type="region of interest" description="Disordered" evidence="1">
    <location>
        <begin position="136"/>
        <end position="335"/>
    </location>
</feature>
<sequence length="335" mass="36517">MEDQFGGRTDDDLFYDDVEPVDGATVIINESQRAQENPPPSQSLASSIFADKSQVPGDTAAVTSVPAYRDSRYRKSDRIPSRNTAANAEARLKSGSNPRQKLTDEELAAKMEKMKLLAAEKTRKFLVAEQDERQHAAAYARGMEEDRRRRADDACRRRRAEEDKRKLDDERARNRERKLKAMNAKDGGWDEGKTAAAAEEARRGFRSAHGGVRGVKDVAATATRPRGSRGRDFADRPDVGRFLEPRRFGGRASGPRGGAHPSLGRGKDPTSTTPANTAAPALTVDEFPALPPGASNGNKAVVIDKAPVIPPLSTPPAGGKWDDEMEALDLKKDTS</sequence>
<protein>
    <submittedName>
        <fullName evidence="2">Uncharacterized protein</fullName>
    </submittedName>
</protein>
<dbReference type="EMBL" id="LKCN02000024">
    <property type="protein sequence ID" value="RCI07685.1"/>
    <property type="molecule type" value="Genomic_DNA"/>
</dbReference>
<gene>
    <name evidence="2" type="ORF">L249_5730</name>
</gene>
<name>A0A367KZT6_9HYPO</name>